<feature type="compositionally biased region" description="Acidic residues" evidence="1">
    <location>
        <begin position="257"/>
        <end position="269"/>
    </location>
</feature>
<protein>
    <submittedName>
        <fullName evidence="3">DUF1990 family protein</fullName>
    </submittedName>
</protein>
<accession>A0ABS5M1K5</accession>
<dbReference type="InterPro" id="IPR018960">
    <property type="entry name" value="DUF1990"/>
</dbReference>
<keyword evidence="4" id="KW-1185">Reference proteome</keyword>
<dbReference type="Proteomes" id="UP000811492">
    <property type="component" value="Unassembled WGS sequence"/>
</dbReference>
<evidence type="ECO:0000313" key="3">
    <source>
        <dbReference type="EMBL" id="MBS3181072.1"/>
    </source>
</evidence>
<name>A0ABS5M1K5_9MICO</name>
<feature type="compositionally biased region" description="Low complexity" evidence="1">
    <location>
        <begin position="271"/>
        <end position="286"/>
    </location>
</feature>
<feature type="compositionally biased region" description="Low complexity" evidence="1">
    <location>
        <begin position="222"/>
        <end position="238"/>
    </location>
</feature>
<reference evidence="3 4" key="1">
    <citation type="submission" date="2021-02" db="EMBL/GenBank/DDBJ databases">
        <title>Draft genome and description of Leucobacter sp nov strain Marseille-Q4368.</title>
        <authorList>
            <person name="Boxberger M."/>
            <person name="La Scola B."/>
        </authorList>
    </citation>
    <scope>NUCLEOTIDE SEQUENCE [LARGE SCALE GENOMIC DNA]</scope>
    <source>
        <strain evidence="3 4">Marseille-Q4368</strain>
    </source>
</reference>
<gene>
    <name evidence="3" type="ORF">JSQ98_02470</name>
</gene>
<organism evidence="3 4">
    <name type="scientific">Leucobacter manosquensis</name>
    <dbReference type="NCBI Taxonomy" id="2810611"/>
    <lineage>
        <taxon>Bacteria</taxon>
        <taxon>Bacillati</taxon>
        <taxon>Actinomycetota</taxon>
        <taxon>Actinomycetes</taxon>
        <taxon>Micrococcales</taxon>
        <taxon>Microbacteriaceae</taxon>
        <taxon>Leucobacter</taxon>
    </lineage>
</organism>
<evidence type="ECO:0000256" key="1">
    <source>
        <dbReference type="SAM" id="MobiDB-lite"/>
    </source>
</evidence>
<sequence>MSKDQPARRSSHVEMPVAYAAVGASKDPDIVRFPPEGMTPYEEELRLGSGQERFLIASSLLMTWGAQRGSGVRVTDIVRGAGSEYVGPSFNGDGMPEAAGEVEEQFGPDGEPYIVAGTTAVLHFEGQDPRNVLVVYTVDEERRVGFAWGTGDEAGAVGEQLFLIEFRADDTVWAVARGFVAAPKNGLLGLRGRADVRAALDAVKRGIAALAPGAQPVPDLGPAAQAETPAAEPAVDAAPDAEPEAAPEPVQATEPEAPPEPEPEPEPEVVPEPVVVAEPEVEPVQASDGIAEQDDAPGHLPGADANGPTHQRRPSRRS</sequence>
<feature type="domain" description="DUF1990" evidence="2">
    <location>
        <begin position="131"/>
        <end position="179"/>
    </location>
</feature>
<comment type="caution">
    <text evidence="3">The sequence shown here is derived from an EMBL/GenBank/DDBJ whole genome shotgun (WGS) entry which is preliminary data.</text>
</comment>
<dbReference type="RefSeq" id="WP_211648215.1">
    <property type="nucleotide sequence ID" value="NZ_JAFEVO010000001.1"/>
</dbReference>
<evidence type="ECO:0000313" key="4">
    <source>
        <dbReference type="Proteomes" id="UP000811492"/>
    </source>
</evidence>
<feature type="region of interest" description="Disordered" evidence="1">
    <location>
        <begin position="212"/>
        <end position="318"/>
    </location>
</feature>
<dbReference type="Pfam" id="PF09348">
    <property type="entry name" value="DUF1990"/>
    <property type="match status" value="2"/>
</dbReference>
<proteinExistence type="predicted"/>
<evidence type="ECO:0000259" key="2">
    <source>
        <dbReference type="Pfam" id="PF09348"/>
    </source>
</evidence>
<dbReference type="EMBL" id="JAFEVO010000001">
    <property type="protein sequence ID" value="MBS3181072.1"/>
    <property type="molecule type" value="Genomic_DNA"/>
</dbReference>
<feature type="domain" description="DUF1990" evidence="2">
    <location>
        <begin position="19"/>
        <end position="75"/>
    </location>
</feature>